<protein>
    <submittedName>
        <fullName evidence="1">Uncharacterized protein</fullName>
    </submittedName>
</protein>
<keyword evidence="2" id="KW-1185">Reference proteome</keyword>
<evidence type="ECO:0000313" key="2">
    <source>
        <dbReference type="Proteomes" id="UP000269708"/>
    </source>
</evidence>
<gene>
    <name evidence="1" type="ORF">EDC50_3183</name>
</gene>
<accession>A0A3N4VNJ4</accession>
<dbReference type="AlphaFoldDB" id="A0A3N4VNJ4"/>
<name>A0A3N4VNJ4_9GAMM</name>
<evidence type="ECO:0000313" key="1">
    <source>
        <dbReference type="EMBL" id="RPE74654.1"/>
    </source>
</evidence>
<organism evidence="1 2">
    <name type="scientific">Vulcaniibacterium tengchongense</name>
    <dbReference type="NCBI Taxonomy" id="1273429"/>
    <lineage>
        <taxon>Bacteria</taxon>
        <taxon>Pseudomonadati</taxon>
        <taxon>Pseudomonadota</taxon>
        <taxon>Gammaproteobacteria</taxon>
        <taxon>Lysobacterales</taxon>
        <taxon>Lysobacteraceae</taxon>
        <taxon>Vulcaniibacterium</taxon>
    </lineage>
</organism>
<dbReference type="RefSeq" id="WP_123771504.1">
    <property type="nucleotide sequence ID" value="NZ_RKQN01000008.1"/>
</dbReference>
<sequence length="144" mass="15848">MAERNDAPRRWARTVVIDGVLALLTHTYDSDAERYCIGCTVQADHAEVSIKIHLSKPATQDAFDDAATWLPQQCLERVKQFGMTPVELTPEEAAAAGEGALPTLKRIVEAADAHPFNPIGHVIEHVVPEAREVAARHAQEPRHD</sequence>
<dbReference type="EMBL" id="RKQN01000008">
    <property type="protein sequence ID" value="RPE74654.1"/>
    <property type="molecule type" value="Genomic_DNA"/>
</dbReference>
<comment type="caution">
    <text evidence="1">The sequence shown here is derived from an EMBL/GenBank/DDBJ whole genome shotgun (WGS) entry which is preliminary data.</text>
</comment>
<proteinExistence type="predicted"/>
<reference evidence="1 2" key="1">
    <citation type="submission" date="2018-11" db="EMBL/GenBank/DDBJ databases">
        <title>Genomic Encyclopedia of Type Strains, Phase IV (KMG-IV): sequencing the most valuable type-strain genomes for metagenomic binning, comparative biology and taxonomic classification.</title>
        <authorList>
            <person name="Goeker M."/>
        </authorList>
    </citation>
    <scope>NUCLEOTIDE SEQUENCE [LARGE SCALE GENOMIC DNA]</scope>
    <source>
        <strain evidence="1 2">DSM 25623</strain>
    </source>
</reference>
<dbReference type="Proteomes" id="UP000269708">
    <property type="component" value="Unassembled WGS sequence"/>
</dbReference>